<proteinExistence type="predicted"/>
<accession>A0ABN7NTP3</accession>
<evidence type="ECO:0000256" key="1">
    <source>
        <dbReference type="SAM" id="MobiDB-lite"/>
    </source>
</evidence>
<dbReference type="Proteomes" id="UP001153148">
    <property type="component" value="Unassembled WGS sequence"/>
</dbReference>
<feature type="compositionally biased region" description="Low complexity" evidence="1">
    <location>
        <begin position="29"/>
        <end position="47"/>
    </location>
</feature>
<dbReference type="EMBL" id="CAJPIN010006440">
    <property type="protein sequence ID" value="CAG2058001.1"/>
    <property type="molecule type" value="Genomic_DNA"/>
</dbReference>
<keyword evidence="2" id="KW-0732">Signal</keyword>
<protein>
    <recommendedName>
        <fullName evidence="5">Secreted protein</fullName>
    </recommendedName>
</protein>
<comment type="caution">
    <text evidence="3">The sequence shown here is derived from an EMBL/GenBank/DDBJ whole genome shotgun (WGS) entry which is preliminary data.</text>
</comment>
<feature type="region of interest" description="Disordered" evidence="1">
    <location>
        <begin position="29"/>
        <end position="56"/>
    </location>
</feature>
<name>A0ABN7NTP3_TIMPD</name>
<feature type="chain" id="PRO_5045314376" description="Secreted protein" evidence="2">
    <location>
        <begin position="22"/>
        <end position="87"/>
    </location>
</feature>
<organism evidence="3 4">
    <name type="scientific">Timema podura</name>
    <name type="common">Walking stick</name>
    <dbReference type="NCBI Taxonomy" id="61482"/>
    <lineage>
        <taxon>Eukaryota</taxon>
        <taxon>Metazoa</taxon>
        <taxon>Ecdysozoa</taxon>
        <taxon>Arthropoda</taxon>
        <taxon>Hexapoda</taxon>
        <taxon>Insecta</taxon>
        <taxon>Pterygota</taxon>
        <taxon>Neoptera</taxon>
        <taxon>Polyneoptera</taxon>
        <taxon>Phasmatodea</taxon>
        <taxon>Timematodea</taxon>
        <taxon>Timematoidea</taxon>
        <taxon>Timematidae</taxon>
        <taxon>Timema</taxon>
    </lineage>
</organism>
<evidence type="ECO:0000313" key="4">
    <source>
        <dbReference type="Proteomes" id="UP001153148"/>
    </source>
</evidence>
<evidence type="ECO:0000313" key="3">
    <source>
        <dbReference type="EMBL" id="CAG2058001.1"/>
    </source>
</evidence>
<feature type="signal peptide" evidence="2">
    <location>
        <begin position="1"/>
        <end position="21"/>
    </location>
</feature>
<gene>
    <name evidence="3" type="ORF">TPAB3V08_LOCUS4976</name>
</gene>
<sequence>MRTHFPILLARLAATVSPVLIRHWQSSSVPSSVYSSSSKNPLPSTHSNLPHSSAMEMPRENEFLHHSRVQPVALSNTLGQTGRKQWP</sequence>
<keyword evidence="4" id="KW-1185">Reference proteome</keyword>
<evidence type="ECO:0000256" key="2">
    <source>
        <dbReference type="SAM" id="SignalP"/>
    </source>
</evidence>
<evidence type="ECO:0008006" key="5">
    <source>
        <dbReference type="Google" id="ProtNLM"/>
    </source>
</evidence>
<reference evidence="3" key="1">
    <citation type="submission" date="2021-03" db="EMBL/GenBank/DDBJ databases">
        <authorList>
            <person name="Tran Van P."/>
        </authorList>
    </citation>
    <scope>NUCLEOTIDE SEQUENCE</scope>
</reference>